<dbReference type="Gene3D" id="3.20.20.140">
    <property type="entry name" value="Metal-dependent hydrolases"/>
    <property type="match status" value="1"/>
</dbReference>
<proteinExistence type="predicted"/>
<dbReference type="SUPFAM" id="SSF51338">
    <property type="entry name" value="Composite domain of metallo-dependent hydrolases"/>
    <property type="match status" value="1"/>
</dbReference>
<evidence type="ECO:0000313" key="1">
    <source>
        <dbReference type="EMBL" id="SVC67941.1"/>
    </source>
</evidence>
<gene>
    <name evidence="1" type="ORF">METZ01_LOCUS320795</name>
</gene>
<organism evidence="1">
    <name type="scientific">marine metagenome</name>
    <dbReference type="NCBI Taxonomy" id="408172"/>
    <lineage>
        <taxon>unclassified sequences</taxon>
        <taxon>metagenomes</taxon>
        <taxon>ecological metagenomes</taxon>
    </lineage>
</organism>
<protein>
    <recommendedName>
        <fullName evidence="2">Amidohydrolase 3 domain-containing protein</fullName>
    </recommendedName>
</protein>
<sequence length="64" mass="6943">MSDKSVRSIQIKGGQVVRGEGVFEEDLFIRHGKICEAQDISSNQIDEVVDASGLLVFPGAIDTH</sequence>
<dbReference type="EMBL" id="UINC01104635">
    <property type="protein sequence ID" value="SVC67941.1"/>
    <property type="molecule type" value="Genomic_DNA"/>
</dbReference>
<evidence type="ECO:0008006" key="2">
    <source>
        <dbReference type="Google" id="ProtNLM"/>
    </source>
</evidence>
<feature type="non-terminal residue" evidence="1">
    <location>
        <position position="64"/>
    </location>
</feature>
<name>A0A382P7W7_9ZZZZ</name>
<reference evidence="1" key="1">
    <citation type="submission" date="2018-05" db="EMBL/GenBank/DDBJ databases">
        <authorList>
            <person name="Lanie J.A."/>
            <person name="Ng W.-L."/>
            <person name="Kazmierczak K.M."/>
            <person name="Andrzejewski T.M."/>
            <person name="Davidsen T.M."/>
            <person name="Wayne K.J."/>
            <person name="Tettelin H."/>
            <person name="Glass J.I."/>
            <person name="Rusch D."/>
            <person name="Podicherti R."/>
            <person name="Tsui H.-C.T."/>
            <person name="Winkler M.E."/>
        </authorList>
    </citation>
    <scope>NUCLEOTIDE SEQUENCE</scope>
</reference>
<accession>A0A382P7W7</accession>
<dbReference type="GO" id="GO:0016810">
    <property type="term" value="F:hydrolase activity, acting on carbon-nitrogen (but not peptide) bonds"/>
    <property type="evidence" value="ECO:0007669"/>
    <property type="project" value="InterPro"/>
</dbReference>
<dbReference type="AlphaFoldDB" id="A0A382P7W7"/>
<dbReference type="InterPro" id="IPR011059">
    <property type="entry name" value="Metal-dep_hydrolase_composite"/>
</dbReference>